<dbReference type="Gene3D" id="3.70.10.10">
    <property type="match status" value="1"/>
</dbReference>
<keyword evidence="3" id="KW-0227">DNA damage</keyword>
<dbReference type="InterPro" id="IPR003021">
    <property type="entry name" value="Rad1_Rec1_Rad17"/>
</dbReference>
<dbReference type="GO" id="GO:0030896">
    <property type="term" value="C:checkpoint clamp complex"/>
    <property type="evidence" value="ECO:0007669"/>
    <property type="project" value="TreeGrafter"/>
</dbReference>
<organism evidence="7 8">
    <name type="scientific">Trichobilharzia regenti</name>
    <name type="common">Nasal bird schistosome</name>
    <dbReference type="NCBI Taxonomy" id="157069"/>
    <lineage>
        <taxon>Eukaryota</taxon>
        <taxon>Metazoa</taxon>
        <taxon>Spiralia</taxon>
        <taxon>Lophotrochozoa</taxon>
        <taxon>Platyhelminthes</taxon>
        <taxon>Trematoda</taxon>
        <taxon>Digenea</taxon>
        <taxon>Strigeidida</taxon>
        <taxon>Schistosomatoidea</taxon>
        <taxon>Schistosomatidae</taxon>
        <taxon>Trichobilharzia</taxon>
    </lineage>
</organism>
<evidence type="ECO:0000256" key="1">
    <source>
        <dbReference type="ARBA" id="ARBA00004123"/>
    </source>
</evidence>
<dbReference type="Proteomes" id="UP000050795">
    <property type="component" value="Unassembled WGS sequence"/>
</dbReference>
<proteinExistence type="inferred from homology"/>
<dbReference type="GO" id="GO:0006281">
    <property type="term" value="P:DNA repair"/>
    <property type="evidence" value="ECO:0007669"/>
    <property type="project" value="UniProtKB-KW"/>
</dbReference>
<keyword evidence="4" id="KW-0234">DNA repair</keyword>
<reference evidence="7" key="1">
    <citation type="submission" date="2022-06" db="EMBL/GenBank/DDBJ databases">
        <authorList>
            <person name="Berger JAMES D."/>
            <person name="Berger JAMES D."/>
        </authorList>
    </citation>
    <scope>NUCLEOTIDE SEQUENCE [LARGE SCALE GENOMIC DNA]</scope>
</reference>
<feature type="region of interest" description="Disordered" evidence="6">
    <location>
        <begin position="273"/>
        <end position="316"/>
    </location>
</feature>
<dbReference type="WBParaSite" id="TREG1_87760.5">
    <property type="protein sequence ID" value="TREG1_87760.5"/>
    <property type="gene ID" value="TREG1_87760"/>
</dbReference>
<reference evidence="8" key="2">
    <citation type="submission" date="2023-11" db="UniProtKB">
        <authorList>
            <consortium name="WormBaseParasite"/>
        </authorList>
    </citation>
    <scope>IDENTIFICATION</scope>
</reference>
<accession>A0AA85KA62</accession>
<dbReference type="PRINTS" id="PR01246">
    <property type="entry name" value="RAD1REPAIR"/>
</dbReference>
<dbReference type="PANTHER" id="PTHR10870">
    <property type="entry name" value="CELL CYCLE CHECKPOINT PROTEIN RAD1"/>
    <property type="match status" value="1"/>
</dbReference>
<dbReference type="AlphaFoldDB" id="A0AA85KA62"/>
<evidence type="ECO:0000313" key="7">
    <source>
        <dbReference type="Proteomes" id="UP000050795"/>
    </source>
</evidence>
<keyword evidence="7" id="KW-1185">Reference proteome</keyword>
<dbReference type="PRINTS" id="PR01245">
    <property type="entry name" value="RAD1REC1"/>
</dbReference>
<evidence type="ECO:0000256" key="4">
    <source>
        <dbReference type="ARBA" id="ARBA00023204"/>
    </source>
</evidence>
<evidence type="ECO:0000256" key="5">
    <source>
        <dbReference type="ARBA" id="ARBA00023242"/>
    </source>
</evidence>
<comment type="similarity">
    <text evidence="2">Belongs to the rad1 family.</text>
</comment>
<evidence type="ECO:0000256" key="6">
    <source>
        <dbReference type="SAM" id="MobiDB-lite"/>
    </source>
</evidence>
<evidence type="ECO:0000256" key="3">
    <source>
        <dbReference type="ARBA" id="ARBA00022763"/>
    </source>
</evidence>
<dbReference type="PANTHER" id="PTHR10870:SF0">
    <property type="entry name" value="CELL CYCLE CHECKPOINT PROTEIN RAD1"/>
    <property type="match status" value="1"/>
</dbReference>
<evidence type="ECO:0000313" key="8">
    <source>
        <dbReference type="WBParaSite" id="TREG1_87760.5"/>
    </source>
</evidence>
<protein>
    <recommendedName>
        <fullName evidence="9">Rad1 domain-containing protein</fullName>
    </recommendedName>
</protein>
<dbReference type="InterPro" id="IPR003011">
    <property type="entry name" value="Cell_cycle_checkpoint_Rad1"/>
</dbReference>
<dbReference type="Pfam" id="PF02144">
    <property type="entry name" value="Rad1"/>
    <property type="match status" value="1"/>
</dbReference>
<comment type="subcellular location">
    <subcellularLocation>
        <location evidence="1">Nucleus</location>
    </subcellularLocation>
</comment>
<name>A0AA85KA62_TRIRE</name>
<evidence type="ECO:0000256" key="2">
    <source>
        <dbReference type="ARBA" id="ARBA00010991"/>
    </source>
</evidence>
<keyword evidence="5" id="KW-0539">Nucleus</keyword>
<sequence length="316" mass="35383">MMEQPLIYVAMDNAKVIINLLKAVHFRDLATMFATNNGIKVTVEDSKCIQGNAFLHSALFREYSVRKDIVSFRTNLGILIDCLSIFGTSVQGSPVSLIMSYKIHGSTVDLLLEENAVVAECSIKTMEAFEILDFDFSSSNIADKFIMKSDCMREAFNELDTSSEILEVAIIPPPAIQPRLRLTTYGFAGTMHFDLPRSSDQVEVFESSTASPRIARFRLSLLRPATNRALSMASRISLRINDRGFLSIQYMINVSDNEVAFVEFFCVPDVDETEDQSESQTSMNTEQYEATKSNRTAQIPSTSRCPVNTLDPDWSD</sequence>
<evidence type="ECO:0008006" key="9">
    <source>
        <dbReference type="Google" id="ProtNLM"/>
    </source>
</evidence>
<dbReference type="GO" id="GO:0000077">
    <property type="term" value="P:DNA damage checkpoint signaling"/>
    <property type="evidence" value="ECO:0007669"/>
    <property type="project" value="InterPro"/>
</dbReference>
<feature type="compositionally biased region" description="Polar residues" evidence="6">
    <location>
        <begin position="278"/>
        <end position="306"/>
    </location>
</feature>